<keyword evidence="3" id="KW-1185">Reference proteome</keyword>
<evidence type="ECO:0000259" key="1">
    <source>
        <dbReference type="PROSITE" id="PS50878"/>
    </source>
</evidence>
<dbReference type="Pfam" id="PF00078">
    <property type="entry name" value="RVT_1"/>
    <property type="match status" value="1"/>
</dbReference>
<organism evidence="2 3">
    <name type="scientific">Adlercreutzia equolifaciens subsp. celatus DSM 18785</name>
    <dbReference type="NCBI Taxonomy" id="1121021"/>
    <lineage>
        <taxon>Bacteria</taxon>
        <taxon>Bacillati</taxon>
        <taxon>Actinomycetota</taxon>
        <taxon>Coriobacteriia</taxon>
        <taxon>Eggerthellales</taxon>
        <taxon>Eggerthellaceae</taxon>
        <taxon>Adlercreutzia</taxon>
    </lineage>
</organism>
<reference evidence="2 3" key="1">
    <citation type="journal article" date="2019" name="Microbiol. Resour. Announc.">
        <title>Draft Genome Sequences of Type Strains of Gordonibacter faecihominis, Paraeggerthella hongkongensis, Parvibacter caecicola,Slackia equolifaciens, Slackia faecicanis, and Slackia isoflavoniconvertens.</title>
        <authorList>
            <person name="Danylec N."/>
            <person name="Stoll D.A."/>
            <person name="Dotsch A."/>
            <person name="Huch M."/>
        </authorList>
    </citation>
    <scope>NUCLEOTIDE SEQUENCE [LARGE SCALE GENOMIC DNA]</scope>
    <source>
        <strain evidence="2 3">DSM 18785</strain>
    </source>
</reference>
<evidence type="ECO:0000313" key="2">
    <source>
        <dbReference type="EMBL" id="RNL36708.1"/>
    </source>
</evidence>
<dbReference type="RefSeq" id="WP_117284113.1">
    <property type="nucleotide sequence ID" value="NZ_JAMTCE010000020.1"/>
</dbReference>
<dbReference type="SUPFAM" id="SSF56672">
    <property type="entry name" value="DNA/RNA polymerases"/>
    <property type="match status" value="1"/>
</dbReference>
<dbReference type="EMBL" id="QICA01000020">
    <property type="protein sequence ID" value="RNL36708.1"/>
    <property type="molecule type" value="Genomic_DNA"/>
</dbReference>
<accession>A0A3N0AQ27</accession>
<protein>
    <recommendedName>
        <fullName evidence="1">Reverse transcriptase domain-containing protein</fullName>
    </recommendedName>
</protein>
<dbReference type="PROSITE" id="PS50878">
    <property type="entry name" value="RT_POL"/>
    <property type="match status" value="1"/>
</dbReference>
<comment type="caution">
    <text evidence="2">The sequence shown here is derived from an EMBL/GenBank/DDBJ whole genome shotgun (WGS) entry which is preliminary data.</text>
</comment>
<evidence type="ECO:0000313" key="3">
    <source>
        <dbReference type="Proteomes" id="UP000278327"/>
    </source>
</evidence>
<dbReference type="InterPro" id="IPR000477">
    <property type="entry name" value="RT_dom"/>
</dbReference>
<dbReference type="CDD" id="cd01646">
    <property type="entry name" value="RT_Bac_retron_I"/>
    <property type="match status" value="1"/>
</dbReference>
<sequence>MNSEERRAARRKRREEKRAANKAKRVAGCTLENVASLNSLYIAAKQSSRGVRWKASVQGYLINILRNITKAHRDLMEGVDVCRPTHDFVIYEQGVRREISAVCFPERVIKKSYCQNALVPAVVPTLIQNNYANVKGRGTLYAIKSVKRHLARHYRKHGSEGYILLVDISKYFASIEHEHAKEILENFADPRLKELGANFIDRQGEVGLGLGDEPNQIHAVAYLSPIDHFVTECCGVEAYGRYMDDLYAIHTDKEHLKMVAACIESLCLSRGMRLNTRKTRIVKLSRGFTFLKKRFTYTETGKVLVRPCRKTITRQRRKLKAMAKLVAEGKMTREQAIQAYQSWRGGLMHLDAQKTVESMDALFRELFDPVNNLRGGVSLK</sequence>
<name>A0A3N0AQ27_9ACTN</name>
<dbReference type="Proteomes" id="UP000278327">
    <property type="component" value="Unassembled WGS sequence"/>
</dbReference>
<proteinExistence type="predicted"/>
<dbReference type="AlphaFoldDB" id="A0A3N0AQ27"/>
<dbReference type="InterPro" id="IPR043502">
    <property type="entry name" value="DNA/RNA_pol_sf"/>
</dbReference>
<gene>
    <name evidence="2" type="ORF">DMP10_10420</name>
</gene>
<feature type="domain" description="Reverse transcriptase" evidence="1">
    <location>
        <begin position="1"/>
        <end position="348"/>
    </location>
</feature>